<evidence type="ECO:0000256" key="1">
    <source>
        <dbReference type="ARBA" id="ARBA00010641"/>
    </source>
</evidence>
<evidence type="ECO:0000313" key="7">
    <source>
        <dbReference type="EMBL" id="MFB9949250.1"/>
    </source>
</evidence>
<dbReference type="InterPro" id="IPR013324">
    <property type="entry name" value="RNA_pol_sigma_r3/r4-like"/>
</dbReference>
<dbReference type="InterPro" id="IPR014284">
    <property type="entry name" value="RNA_pol_sigma-70_dom"/>
</dbReference>
<reference evidence="7 8" key="1">
    <citation type="submission" date="2024-09" db="EMBL/GenBank/DDBJ databases">
        <authorList>
            <person name="Sun Q."/>
            <person name="Mori K."/>
        </authorList>
    </citation>
    <scope>NUCLEOTIDE SEQUENCE [LARGE SCALE GENOMIC DNA]</scope>
    <source>
        <strain evidence="7 8">TBRC 4938</strain>
    </source>
</reference>
<dbReference type="InterPro" id="IPR036388">
    <property type="entry name" value="WH-like_DNA-bd_sf"/>
</dbReference>
<keyword evidence="3" id="KW-0731">Sigma factor</keyword>
<evidence type="ECO:0000256" key="4">
    <source>
        <dbReference type="ARBA" id="ARBA00023163"/>
    </source>
</evidence>
<dbReference type="PANTHER" id="PTHR43133:SF63">
    <property type="entry name" value="RNA POLYMERASE SIGMA FACTOR FECI-RELATED"/>
    <property type="match status" value="1"/>
</dbReference>
<gene>
    <name evidence="7" type="ORF">ACFFP0_10345</name>
</gene>
<comment type="similarity">
    <text evidence="1">Belongs to the sigma-70 factor family. ECF subfamily.</text>
</comment>
<dbReference type="PANTHER" id="PTHR43133">
    <property type="entry name" value="RNA POLYMERASE ECF-TYPE SIGMA FACTO"/>
    <property type="match status" value="1"/>
</dbReference>
<keyword evidence="4" id="KW-0804">Transcription</keyword>
<dbReference type="InterPro" id="IPR013249">
    <property type="entry name" value="RNA_pol_sigma70_r4_t2"/>
</dbReference>
<dbReference type="Gene3D" id="1.10.10.10">
    <property type="entry name" value="Winged helix-like DNA-binding domain superfamily/Winged helix DNA-binding domain"/>
    <property type="match status" value="1"/>
</dbReference>
<dbReference type="CDD" id="cd06171">
    <property type="entry name" value="Sigma70_r4"/>
    <property type="match status" value="1"/>
</dbReference>
<organism evidence="7 8">
    <name type="scientific">Rhizobium puerariae</name>
    <dbReference type="NCBI Taxonomy" id="1585791"/>
    <lineage>
        <taxon>Bacteria</taxon>
        <taxon>Pseudomonadati</taxon>
        <taxon>Pseudomonadota</taxon>
        <taxon>Alphaproteobacteria</taxon>
        <taxon>Hyphomicrobiales</taxon>
        <taxon>Rhizobiaceae</taxon>
        <taxon>Rhizobium/Agrobacterium group</taxon>
        <taxon>Rhizobium</taxon>
    </lineage>
</organism>
<dbReference type="Pfam" id="PF04542">
    <property type="entry name" value="Sigma70_r2"/>
    <property type="match status" value="1"/>
</dbReference>
<dbReference type="InterPro" id="IPR039425">
    <property type="entry name" value="RNA_pol_sigma-70-like"/>
</dbReference>
<protein>
    <submittedName>
        <fullName evidence="7">RNA polymerase sigma factor</fullName>
    </submittedName>
</protein>
<dbReference type="InterPro" id="IPR007627">
    <property type="entry name" value="RNA_pol_sigma70_r2"/>
</dbReference>
<name>A0ABV6AF90_9HYPH</name>
<dbReference type="SUPFAM" id="SSF88659">
    <property type="entry name" value="Sigma3 and sigma4 domains of RNA polymerase sigma factors"/>
    <property type="match status" value="1"/>
</dbReference>
<dbReference type="RefSeq" id="WP_377260034.1">
    <property type="nucleotide sequence ID" value="NZ_JBHMAA010000011.1"/>
</dbReference>
<dbReference type="SUPFAM" id="SSF88946">
    <property type="entry name" value="Sigma2 domain of RNA polymerase sigma factors"/>
    <property type="match status" value="1"/>
</dbReference>
<dbReference type="Pfam" id="PF08281">
    <property type="entry name" value="Sigma70_r4_2"/>
    <property type="match status" value="1"/>
</dbReference>
<evidence type="ECO:0000256" key="3">
    <source>
        <dbReference type="ARBA" id="ARBA00023082"/>
    </source>
</evidence>
<accession>A0ABV6AF90</accession>
<sequence>MYQQNRKALIEYATPLLGSREEAEDVVQDAYFRFVPVSPEAPLPPKAYLFRIVRNLSFNKRSRRKRENAVHSDDIPWWALPQPVETPEGDLMFREQVHAAAEALQALPEKARLAMEMYRFDGLTLKQIAEALDISIPTAHRLLKDAMAAIKQQMQRRT</sequence>
<dbReference type="NCBIfam" id="TIGR02937">
    <property type="entry name" value="sigma70-ECF"/>
    <property type="match status" value="1"/>
</dbReference>
<keyword evidence="8" id="KW-1185">Reference proteome</keyword>
<keyword evidence="2" id="KW-0805">Transcription regulation</keyword>
<feature type="domain" description="RNA polymerase sigma factor 70 region 4 type 2" evidence="6">
    <location>
        <begin position="101"/>
        <end position="149"/>
    </location>
</feature>
<evidence type="ECO:0000259" key="6">
    <source>
        <dbReference type="Pfam" id="PF08281"/>
    </source>
</evidence>
<dbReference type="InterPro" id="IPR013325">
    <property type="entry name" value="RNA_pol_sigma_r2"/>
</dbReference>
<dbReference type="EMBL" id="JBHMAA010000011">
    <property type="protein sequence ID" value="MFB9949250.1"/>
    <property type="molecule type" value="Genomic_DNA"/>
</dbReference>
<dbReference type="Proteomes" id="UP001589692">
    <property type="component" value="Unassembled WGS sequence"/>
</dbReference>
<proteinExistence type="inferred from homology"/>
<evidence type="ECO:0000256" key="2">
    <source>
        <dbReference type="ARBA" id="ARBA00023015"/>
    </source>
</evidence>
<comment type="caution">
    <text evidence="7">The sequence shown here is derived from an EMBL/GenBank/DDBJ whole genome shotgun (WGS) entry which is preliminary data.</text>
</comment>
<feature type="domain" description="RNA polymerase sigma-70 region 2" evidence="5">
    <location>
        <begin position="1"/>
        <end position="66"/>
    </location>
</feature>
<dbReference type="Gene3D" id="1.10.1740.10">
    <property type="match status" value="1"/>
</dbReference>
<evidence type="ECO:0000313" key="8">
    <source>
        <dbReference type="Proteomes" id="UP001589692"/>
    </source>
</evidence>
<evidence type="ECO:0000259" key="5">
    <source>
        <dbReference type="Pfam" id="PF04542"/>
    </source>
</evidence>